<evidence type="ECO:0008006" key="11">
    <source>
        <dbReference type="Google" id="ProtNLM"/>
    </source>
</evidence>
<organism evidence="10">
    <name type="scientific">Menopon gallinae</name>
    <name type="common">poultry shaft louse</name>
    <dbReference type="NCBI Taxonomy" id="328185"/>
    <lineage>
        <taxon>Eukaryota</taxon>
        <taxon>Metazoa</taxon>
        <taxon>Ecdysozoa</taxon>
        <taxon>Arthropoda</taxon>
        <taxon>Hexapoda</taxon>
        <taxon>Insecta</taxon>
        <taxon>Pterygota</taxon>
        <taxon>Neoptera</taxon>
        <taxon>Paraneoptera</taxon>
        <taxon>Psocodea</taxon>
        <taxon>Troctomorpha</taxon>
        <taxon>Phthiraptera</taxon>
        <taxon>Amblycera</taxon>
        <taxon>Menoponidae</taxon>
        <taxon>Menopon</taxon>
    </lineage>
</organism>
<evidence type="ECO:0000313" key="10">
    <source>
        <dbReference type="EMBL" id="KAL0276549.1"/>
    </source>
</evidence>
<dbReference type="EMBL" id="JARGDH010000002">
    <property type="protein sequence ID" value="KAL0276549.1"/>
    <property type="molecule type" value="Genomic_DNA"/>
</dbReference>
<dbReference type="Gene3D" id="1.10.287.70">
    <property type="match status" value="1"/>
</dbReference>
<keyword evidence="9" id="KW-0732">Signal</keyword>
<dbReference type="GO" id="GO:0005886">
    <property type="term" value="C:plasma membrane"/>
    <property type="evidence" value="ECO:0007669"/>
    <property type="project" value="UniProtKB-SubCell"/>
</dbReference>
<gene>
    <name evidence="10" type="ORF">PYX00_004105</name>
</gene>
<feature type="chain" id="PRO_5043609959" description="Ionotropic receptor" evidence="9">
    <location>
        <begin position="22"/>
        <end position="608"/>
    </location>
</feature>
<evidence type="ECO:0000256" key="1">
    <source>
        <dbReference type="ARBA" id="ARBA00004651"/>
    </source>
</evidence>
<accession>A0AAW2I2Z6</accession>
<keyword evidence="4 8" id="KW-1133">Transmembrane helix</keyword>
<protein>
    <recommendedName>
        <fullName evidence="11">Ionotropic receptor</fullName>
    </recommendedName>
</protein>
<dbReference type="InterPro" id="IPR052192">
    <property type="entry name" value="Insect_Ionotropic_Sensory_Rcpt"/>
</dbReference>
<evidence type="ECO:0000256" key="7">
    <source>
        <dbReference type="ARBA" id="ARBA00023180"/>
    </source>
</evidence>
<dbReference type="SUPFAM" id="SSF53850">
    <property type="entry name" value="Periplasmic binding protein-like II"/>
    <property type="match status" value="1"/>
</dbReference>
<keyword evidence="3 8" id="KW-0812">Transmembrane</keyword>
<evidence type="ECO:0000256" key="3">
    <source>
        <dbReference type="ARBA" id="ARBA00022692"/>
    </source>
</evidence>
<keyword evidence="6" id="KW-0675">Receptor</keyword>
<reference evidence="10" key="1">
    <citation type="journal article" date="2024" name="Gigascience">
        <title>Chromosome-level genome of the poultry shaft louse Menopon gallinae provides insight into the host-switching and adaptive evolution of parasitic lice.</title>
        <authorList>
            <person name="Xu Y."/>
            <person name="Ma L."/>
            <person name="Liu S."/>
            <person name="Liang Y."/>
            <person name="Liu Q."/>
            <person name="He Z."/>
            <person name="Tian L."/>
            <person name="Duan Y."/>
            <person name="Cai W."/>
            <person name="Li H."/>
            <person name="Song F."/>
        </authorList>
    </citation>
    <scope>NUCLEOTIDE SEQUENCE</scope>
    <source>
        <strain evidence="10">Cailab_2023a</strain>
    </source>
</reference>
<keyword evidence="5 8" id="KW-0472">Membrane</keyword>
<feature type="transmembrane region" description="Helical" evidence="8">
    <location>
        <begin position="389"/>
        <end position="413"/>
    </location>
</feature>
<dbReference type="PANTHER" id="PTHR42643">
    <property type="entry name" value="IONOTROPIC RECEPTOR 20A-RELATED"/>
    <property type="match status" value="1"/>
</dbReference>
<proteinExistence type="predicted"/>
<dbReference type="PANTHER" id="PTHR42643:SF24">
    <property type="entry name" value="IONOTROPIC RECEPTOR 60A"/>
    <property type="match status" value="1"/>
</dbReference>
<evidence type="ECO:0000256" key="8">
    <source>
        <dbReference type="SAM" id="Phobius"/>
    </source>
</evidence>
<feature type="transmembrane region" description="Helical" evidence="8">
    <location>
        <begin position="578"/>
        <end position="598"/>
    </location>
</feature>
<sequence length="608" mass="69731">MLSRFASFIFCFALLHPSGRCLTNLTYRARFIEKFSSSFNNKFVALIKSGSDTDARLDSLLTLQKILNRSLKVYTSVLAVESLANYFGDSGKNLAPTTIFVHEDSTVRDLVSVLKPVDMARFTWLCEVSSDDWAGELEEVYLPFDSKFFAVRWRPAGGARFFEVYQIRKNSYRIVNYLGEWKPDGDLEDVTVPERKTDFGGAKFRYLVKNKKPSCSRDSIKEHPFGVFECLNQLLWIELQNRFNYTTEYMSVNFSGPNPKSLMMEMIKVGEADSGVLSAVLSSDRKLSNRFLWPLYQSRMYLITRLSYAEVNFTSFLKPFSSSFWFALAAWLTVIGLILAASQFTVVRSVRGENRNFGNEYFSMFLMPFRAMCSQSCTLNTGYVSIRTILLMAYIVPVFCLTAYSGGLISSLARPRTIPFENLKEFEEAATHKLAVVRFSYLDHLLKTDDFFASLRQKSLVSNNMPKDYSEAYTQICGGKVTFITELPIISYDVLKCSTFMMDETLGTLFASMVVSPHFPFLEVMNRHIQKRTIAGIRLKSIQKESIDKLQLKLNLKDSNWVYDVDVQNLEALSVQNLLLLFMILLFGIMLSIFFLLVELCHWKYTKM</sequence>
<evidence type="ECO:0000256" key="9">
    <source>
        <dbReference type="SAM" id="SignalP"/>
    </source>
</evidence>
<evidence type="ECO:0000256" key="5">
    <source>
        <dbReference type="ARBA" id="ARBA00023136"/>
    </source>
</evidence>
<keyword evidence="7" id="KW-0325">Glycoprotein</keyword>
<evidence type="ECO:0000256" key="4">
    <source>
        <dbReference type="ARBA" id="ARBA00022989"/>
    </source>
</evidence>
<keyword evidence="2" id="KW-1003">Cell membrane</keyword>
<feature type="signal peptide" evidence="9">
    <location>
        <begin position="1"/>
        <end position="21"/>
    </location>
</feature>
<evidence type="ECO:0000256" key="6">
    <source>
        <dbReference type="ARBA" id="ARBA00023170"/>
    </source>
</evidence>
<comment type="caution">
    <text evidence="10">The sequence shown here is derived from an EMBL/GenBank/DDBJ whole genome shotgun (WGS) entry which is preliminary data.</text>
</comment>
<name>A0AAW2I2Z6_9NEOP</name>
<feature type="transmembrane region" description="Helical" evidence="8">
    <location>
        <begin position="324"/>
        <end position="347"/>
    </location>
</feature>
<dbReference type="AlphaFoldDB" id="A0AAW2I2Z6"/>
<evidence type="ECO:0000256" key="2">
    <source>
        <dbReference type="ARBA" id="ARBA00022475"/>
    </source>
</evidence>
<comment type="subcellular location">
    <subcellularLocation>
        <location evidence="1">Cell membrane</location>
        <topology evidence="1">Multi-pass membrane protein</topology>
    </subcellularLocation>
</comment>